<reference evidence="2 3" key="1">
    <citation type="journal article" date="2019" name="Genome Biol. Evol.">
        <title>Insights into the evolution of the New World diploid cottons (Gossypium, subgenus Houzingenia) based on genome sequencing.</title>
        <authorList>
            <person name="Grover C.E."/>
            <person name="Arick M.A. 2nd"/>
            <person name="Thrash A."/>
            <person name="Conover J.L."/>
            <person name="Sanders W.S."/>
            <person name="Peterson D.G."/>
            <person name="Frelichowski J.E."/>
            <person name="Scheffler J.A."/>
            <person name="Scheffler B.E."/>
            <person name="Wendel J.F."/>
        </authorList>
    </citation>
    <scope>NUCLEOTIDE SEQUENCE [LARGE SCALE GENOMIC DNA]</scope>
    <source>
        <strain evidence="2">5</strain>
        <tissue evidence="2">Leaf</tissue>
    </source>
</reference>
<proteinExistence type="predicted"/>
<dbReference type="Gene3D" id="3.30.420.10">
    <property type="entry name" value="Ribonuclease H-like superfamily/Ribonuclease H"/>
    <property type="match status" value="1"/>
</dbReference>
<dbReference type="InterPro" id="IPR002156">
    <property type="entry name" value="RNaseH_domain"/>
</dbReference>
<dbReference type="GO" id="GO:0003676">
    <property type="term" value="F:nucleic acid binding"/>
    <property type="evidence" value="ECO:0007669"/>
    <property type="project" value="InterPro"/>
</dbReference>
<comment type="caution">
    <text evidence="2">The sequence shown here is derived from an EMBL/GenBank/DDBJ whole genome shotgun (WGS) entry which is preliminary data.</text>
</comment>
<protein>
    <recommendedName>
        <fullName evidence="1">RNase H type-1 domain-containing protein</fullName>
    </recommendedName>
</protein>
<accession>A0A7J9CN62</accession>
<dbReference type="EMBL" id="JABEZY010000011">
    <property type="protein sequence ID" value="MBA0749876.1"/>
    <property type="molecule type" value="Genomic_DNA"/>
</dbReference>
<sequence length="70" mass="8104">MSYDSVKIEFDSTEAVKAIQDSSPTSSNFALIRRIQYLLMNVRSWVINHLPRERNKTIYCLAKKALVTNQ</sequence>
<dbReference type="AlphaFoldDB" id="A0A7J9CN62"/>
<gene>
    <name evidence="2" type="ORF">Gogos_003753</name>
</gene>
<evidence type="ECO:0000313" key="2">
    <source>
        <dbReference type="EMBL" id="MBA0749876.1"/>
    </source>
</evidence>
<name>A0A7J9CN62_GOSGO</name>
<dbReference type="GO" id="GO:0004523">
    <property type="term" value="F:RNA-DNA hybrid ribonuclease activity"/>
    <property type="evidence" value="ECO:0007669"/>
    <property type="project" value="InterPro"/>
</dbReference>
<organism evidence="2 3">
    <name type="scientific">Gossypium gossypioides</name>
    <name type="common">Mexican cotton</name>
    <name type="synonym">Selera gossypioides</name>
    <dbReference type="NCBI Taxonomy" id="34282"/>
    <lineage>
        <taxon>Eukaryota</taxon>
        <taxon>Viridiplantae</taxon>
        <taxon>Streptophyta</taxon>
        <taxon>Embryophyta</taxon>
        <taxon>Tracheophyta</taxon>
        <taxon>Spermatophyta</taxon>
        <taxon>Magnoliopsida</taxon>
        <taxon>eudicotyledons</taxon>
        <taxon>Gunneridae</taxon>
        <taxon>Pentapetalae</taxon>
        <taxon>rosids</taxon>
        <taxon>malvids</taxon>
        <taxon>Malvales</taxon>
        <taxon>Malvaceae</taxon>
        <taxon>Malvoideae</taxon>
        <taxon>Gossypium</taxon>
    </lineage>
</organism>
<evidence type="ECO:0000259" key="1">
    <source>
        <dbReference type="Pfam" id="PF13456"/>
    </source>
</evidence>
<keyword evidence="3" id="KW-1185">Reference proteome</keyword>
<feature type="domain" description="RNase H type-1" evidence="1">
    <location>
        <begin position="3"/>
        <end position="65"/>
    </location>
</feature>
<dbReference type="Pfam" id="PF13456">
    <property type="entry name" value="RVT_3"/>
    <property type="match status" value="1"/>
</dbReference>
<evidence type="ECO:0000313" key="3">
    <source>
        <dbReference type="Proteomes" id="UP000593579"/>
    </source>
</evidence>
<dbReference type="OrthoDB" id="1000489at2759"/>
<dbReference type="InterPro" id="IPR036397">
    <property type="entry name" value="RNaseH_sf"/>
</dbReference>
<dbReference type="Proteomes" id="UP000593579">
    <property type="component" value="Unassembled WGS sequence"/>
</dbReference>